<dbReference type="GO" id="GO:0031145">
    <property type="term" value="P:anaphase-promoting complex-dependent catabolic process"/>
    <property type="evidence" value="ECO:0007669"/>
    <property type="project" value="InterPro"/>
</dbReference>
<proteinExistence type="inferred from homology"/>
<dbReference type="Pfam" id="PF03256">
    <property type="entry name" value="ANAPC10"/>
    <property type="match status" value="1"/>
</dbReference>
<gene>
    <name evidence="8" type="ORF">BOX15_Mlig023932g1</name>
    <name evidence="9" type="ORF">BOX15_Mlig023932g2</name>
</gene>
<dbReference type="GO" id="GO:0005680">
    <property type="term" value="C:anaphase-promoting complex"/>
    <property type="evidence" value="ECO:0007669"/>
    <property type="project" value="InterPro"/>
</dbReference>
<sequence>FREINKKILMKLKAQPDYDTQRDEKEGRLRDVSDQAIWWLSSCKPGYGVQNLMSDSLATYWQSDGPQPHLVNIQFRRKTAVCSLCVYVDFKQDESYTPSKLAVKAGNHFQDLEEVESVELLEPSGWVVIDLRSGGRPRRAFILQLVVLANHQNGRDTHLRRIKVLSLAAGGGSGVGDSQQGGGASSLAIFDKIR</sequence>
<organism evidence="9 10">
    <name type="scientific">Macrostomum lignano</name>
    <dbReference type="NCBI Taxonomy" id="282301"/>
    <lineage>
        <taxon>Eukaryota</taxon>
        <taxon>Metazoa</taxon>
        <taxon>Spiralia</taxon>
        <taxon>Lophotrochozoa</taxon>
        <taxon>Platyhelminthes</taxon>
        <taxon>Rhabditophora</taxon>
        <taxon>Macrostomorpha</taxon>
        <taxon>Macrostomida</taxon>
        <taxon>Macrostomidae</taxon>
        <taxon>Macrostomum</taxon>
    </lineage>
</organism>
<dbReference type="SMART" id="SM01337">
    <property type="entry name" value="APC10"/>
    <property type="match status" value="1"/>
</dbReference>
<dbReference type="EMBL" id="NIVC01002358">
    <property type="protein sequence ID" value="PAA58586.1"/>
    <property type="molecule type" value="Genomic_DNA"/>
</dbReference>
<dbReference type="GO" id="GO:0051301">
    <property type="term" value="P:cell division"/>
    <property type="evidence" value="ECO:0007669"/>
    <property type="project" value="UniProtKB-KW"/>
</dbReference>
<comment type="caution">
    <text evidence="9">The sequence shown here is derived from an EMBL/GenBank/DDBJ whole genome shotgun (WGS) entry which is preliminary data.</text>
</comment>
<evidence type="ECO:0000313" key="10">
    <source>
        <dbReference type="Proteomes" id="UP000215902"/>
    </source>
</evidence>
<protein>
    <recommendedName>
        <fullName evidence="2">Anaphase-promoting complex subunit 10</fullName>
    </recommendedName>
</protein>
<evidence type="ECO:0000256" key="4">
    <source>
        <dbReference type="ARBA" id="ARBA00022776"/>
    </source>
</evidence>
<dbReference type="SUPFAM" id="SSF49785">
    <property type="entry name" value="Galactose-binding domain-like"/>
    <property type="match status" value="1"/>
</dbReference>
<evidence type="ECO:0000256" key="2">
    <source>
        <dbReference type="ARBA" id="ARBA00013927"/>
    </source>
</evidence>
<dbReference type="Proteomes" id="UP000215902">
    <property type="component" value="Unassembled WGS sequence"/>
</dbReference>
<keyword evidence="4" id="KW-0498">Mitosis</keyword>
<keyword evidence="10" id="KW-1185">Reference proteome</keyword>
<evidence type="ECO:0000313" key="9">
    <source>
        <dbReference type="EMBL" id="PAA83212.1"/>
    </source>
</evidence>
<dbReference type="InterPro" id="IPR008979">
    <property type="entry name" value="Galactose-bd-like_sf"/>
</dbReference>
<evidence type="ECO:0000256" key="5">
    <source>
        <dbReference type="ARBA" id="ARBA00022786"/>
    </source>
</evidence>
<dbReference type="CDD" id="cd08366">
    <property type="entry name" value="APC10"/>
    <property type="match status" value="1"/>
</dbReference>
<evidence type="ECO:0000313" key="8">
    <source>
        <dbReference type="EMBL" id="PAA58586.1"/>
    </source>
</evidence>
<dbReference type="AlphaFoldDB" id="A0A267GD84"/>
<evidence type="ECO:0000256" key="3">
    <source>
        <dbReference type="ARBA" id="ARBA00022618"/>
    </source>
</evidence>
<dbReference type="Gene3D" id="2.60.120.260">
    <property type="entry name" value="Galactose-binding domain-like"/>
    <property type="match status" value="1"/>
</dbReference>
<dbReference type="EMBL" id="NIVC01000428">
    <property type="protein sequence ID" value="PAA83212.1"/>
    <property type="molecule type" value="Genomic_DNA"/>
</dbReference>
<dbReference type="STRING" id="282301.A0A267GD84"/>
<keyword evidence="5" id="KW-0833">Ubl conjugation pathway</keyword>
<dbReference type="InterPro" id="IPR016901">
    <property type="entry name" value="APC10/Doc1"/>
</dbReference>
<evidence type="ECO:0000256" key="1">
    <source>
        <dbReference type="ARBA" id="ARBA00006762"/>
    </source>
</evidence>
<dbReference type="PANTHER" id="PTHR12936">
    <property type="entry name" value="ANAPHASE-PROMOTING COMPLEX 10"/>
    <property type="match status" value="1"/>
</dbReference>
<dbReference type="InterPro" id="IPR004939">
    <property type="entry name" value="APC_su10/DOC_dom"/>
</dbReference>
<reference evidence="9 10" key="1">
    <citation type="submission" date="2017-06" db="EMBL/GenBank/DDBJ databases">
        <title>A platform for efficient transgenesis in Macrostomum lignano, a flatworm model organism for stem cell research.</title>
        <authorList>
            <person name="Berezikov E."/>
        </authorList>
    </citation>
    <scope>NUCLEOTIDE SEQUENCE [LARGE SCALE GENOMIC DNA]</scope>
    <source>
        <strain evidence="9">DV1</strain>
        <tissue evidence="9">Whole organism</tissue>
    </source>
</reference>
<feature type="domain" description="DOC" evidence="7">
    <location>
        <begin position="8"/>
        <end position="191"/>
    </location>
</feature>
<dbReference type="GO" id="GO:0070979">
    <property type="term" value="P:protein K11-linked ubiquitination"/>
    <property type="evidence" value="ECO:0007669"/>
    <property type="project" value="TreeGrafter"/>
</dbReference>
<keyword evidence="3" id="KW-0132">Cell division</keyword>
<evidence type="ECO:0000256" key="6">
    <source>
        <dbReference type="ARBA" id="ARBA00023306"/>
    </source>
</evidence>
<comment type="similarity">
    <text evidence="1">Belongs to the APC10 family.</text>
</comment>
<dbReference type="OrthoDB" id="24948at2759"/>
<feature type="non-terminal residue" evidence="9">
    <location>
        <position position="1"/>
    </location>
</feature>
<name>A0A267GD84_9PLAT</name>
<evidence type="ECO:0000259" key="7">
    <source>
        <dbReference type="PROSITE" id="PS51284"/>
    </source>
</evidence>
<keyword evidence="6" id="KW-0131">Cell cycle</keyword>
<dbReference type="PROSITE" id="PS51284">
    <property type="entry name" value="DOC"/>
    <property type="match status" value="1"/>
</dbReference>
<dbReference type="PANTHER" id="PTHR12936:SF0">
    <property type="entry name" value="ANAPHASE-PROMOTING COMPLEX SUBUNIT 10"/>
    <property type="match status" value="1"/>
</dbReference>
<accession>A0A267GD84</accession>